<keyword evidence="3" id="KW-1185">Reference proteome</keyword>
<keyword evidence="1" id="KW-0472">Membrane</keyword>
<organism evidence="2 3">
    <name type="scientific">Myxococcus xanthus (strain DK1622)</name>
    <dbReference type="NCBI Taxonomy" id="246197"/>
    <lineage>
        <taxon>Bacteria</taxon>
        <taxon>Pseudomonadati</taxon>
        <taxon>Myxococcota</taxon>
        <taxon>Myxococcia</taxon>
        <taxon>Myxococcales</taxon>
        <taxon>Cystobacterineae</taxon>
        <taxon>Myxococcaceae</taxon>
        <taxon>Myxococcus</taxon>
    </lineage>
</organism>
<evidence type="ECO:0000256" key="1">
    <source>
        <dbReference type="SAM" id="Phobius"/>
    </source>
</evidence>
<keyword evidence="1" id="KW-0812">Transmembrane</keyword>
<dbReference type="EnsemblBacteria" id="ABF90541">
    <property type="protein sequence ID" value="ABF90541"/>
    <property type="gene ID" value="MXAN_5355"/>
</dbReference>
<dbReference type="EMBL" id="CP000113">
    <property type="protein sequence ID" value="ABF90541.1"/>
    <property type="molecule type" value="Genomic_DNA"/>
</dbReference>
<accession>Q1D1G8</accession>
<proteinExistence type="predicted"/>
<evidence type="ECO:0000313" key="2">
    <source>
        <dbReference type="EMBL" id="ABF90541.1"/>
    </source>
</evidence>
<feature type="transmembrane region" description="Helical" evidence="1">
    <location>
        <begin position="22"/>
        <end position="44"/>
    </location>
</feature>
<sequence>MDGAPGAASVDRMTRTARCSRAMMLTGVMVGLCLGVQGAALTLVPGKGVPEDCCGAAGRPVKFILDE</sequence>
<dbReference type="HOGENOM" id="CLU_2807940_0_0_7"/>
<dbReference type="STRING" id="246197.MXAN_5355"/>
<name>Q1D1G8_MYXXD</name>
<keyword evidence="1" id="KW-1133">Transmembrane helix</keyword>
<reference evidence="2 3" key="1">
    <citation type="journal article" date="2006" name="Proc. Natl. Acad. Sci. U.S.A.">
        <title>Evolution of sensory complexity recorded in a myxobacterial genome.</title>
        <authorList>
            <person name="Goldman B.S."/>
            <person name="Nierman W.C."/>
            <person name="Kaiser D."/>
            <person name="Slater S.C."/>
            <person name="Durkin A.S."/>
            <person name="Eisen J.A."/>
            <person name="Ronning C.M."/>
            <person name="Barbazuk W.B."/>
            <person name="Blanchard M."/>
            <person name="Field C."/>
            <person name="Halling C."/>
            <person name="Hinkle G."/>
            <person name="Iartchuk O."/>
            <person name="Kim H.S."/>
            <person name="Mackenzie C."/>
            <person name="Madupu R."/>
            <person name="Miller N."/>
            <person name="Shvartsbeyn A."/>
            <person name="Sullivan S.A."/>
            <person name="Vaudin M."/>
            <person name="Wiegand R."/>
            <person name="Kaplan H.B."/>
        </authorList>
    </citation>
    <scope>NUCLEOTIDE SEQUENCE [LARGE SCALE GENOMIC DNA]</scope>
    <source>
        <strain evidence="3">DK1622</strain>
    </source>
</reference>
<gene>
    <name evidence="2" type="ordered locus">MXAN_5355</name>
</gene>
<dbReference type="AlphaFoldDB" id="Q1D1G8"/>
<evidence type="ECO:0000313" key="3">
    <source>
        <dbReference type="Proteomes" id="UP000002402"/>
    </source>
</evidence>
<protein>
    <submittedName>
        <fullName evidence="2">Uncharacterized protein</fullName>
    </submittedName>
</protein>
<dbReference type="Proteomes" id="UP000002402">
    <property type="component" value="Chromosome"/>
</dbReference>
<dbReference type="KEGG" id="mxa:MXAN_5355"/>